<name>A0A4Z0LZZ6_9GAMM</name>
<sequence length="188" mass="19648">MLGRNNNGHRDPIMRALTLAIALAASVALFATGAQAQIYKSVDEQGRVTYSDTPPPDSDSEAVDLQPTNTTPSTPVPTRSPAQPETEQPAASAPKVAITAPGNESTIPMGGGIFDVAASVTPTLSAGQTLQLHIDGEPWGEPQASGSWHLENIFRGAHDLSVTLLNAAGEAVTQSESVRVYVLRPSIQ</sequence>
<reference evidence="4 5" key="1">
    <citation type="submission" date="2019-04" db="EMBL/GenBank/DDBJ databases">
        <title>Taxonomy of novel Haliea sp. from mangrove soil of West Coast of India.</title>
        <authorList>
            <person name="Verma A."/>
            <person name="Kumar P."/>
            <person name="Krishnamurthi S."/>
        </authorList>
    </citation>
    <scope>NUCLEOTIDE SEQUENCE [LARGE SCALE GENOMIC DNA]</scope>
    <source>
        <strain evidence="4 5">SAOS-164</strain>
    </source>
</reference>
<evidence type="ECO:0000313" key="5">
    <source>
        <dbReference type="Proteomes" id="UP000298050"/>
    </source>
</evidence>
<keyword evidence="2" id="KW-0732">Signal</keyword>
<dbReference type="AlphaFoldDB" id="A0A4Z0LZZ6"/>
<dbReference type="InterPro" id="IPR025392">
    <property type="entry name" value="DUF4124"/>
</dbReference>
<proteinExistence type="predicted"/>
<evidence type="ECO:0000313" key="4">
    <source>
        <dbReference type="EMBL" id="TGD72615.1"/>
    </source>
</evidence>
<feature type="compositionally biased region" description="Low complexity" evidence="1">
    <location>
        <begin position="67"/>
        <end position="81"/>
    </location>
</feature>
<dbReference type="Pfam" id="PF13511">
    <property type="entry name" value="DUF4124"/>
    <property type="match status" value="1"/>
</dbReference>
<dbReference type="Proteomes" id="UP000298050">
    <property type="component" value="Unassembled WGS sequence"/>
</dbReference>
<comment type="caution">
    <text evidence="4">The sequence shown here is derived from an EMBL/GenBank/DDBJ whole genome shotgun (WGS) entry which is preliminary data.</text>
</comment>
<organism evidence="4 5">
    <name type="scientific">Mangrovimicrobium sediminis</name>
    <dbReference type="NCBI Taxonomy" id="2562682"/>
    <lineage>
        <taxon>Bacteria</taxon>
        <taxon>Pseudomonadati</taxon>
        <taxon>Pseudomonadota</taxon>
        <taxon>Gammaproteobacteria</taxon>
        <taxon>Cellvibrionales</taxon>
        <taxon>Halieaceae</taxon>
        <taxon>Mangrovimicrobium</taxon>
    </lineage>
</organism>
<keyword evidence="5" id="KW-1185">Reference proteome</keyword>
<feature type="chain" id="PRO_5021447492" evidence="2">
    <location>
        <begin position="37"/>
        <end position="188"/>
    </location>
</feature>
<dbReference type="EMBL" id="SRLE01000009">
    <property type="protein sequence ID" value="TGD72615.1"/>
    <property type="molecule type" value="Genomic_DNA"/>
</dbReference>
<evidence type="ECO:0000259" key="3">
    <source>
        <dbReference type="Pfam" id="PF13511"/>
    </source>
</evidence>
<evidence type="ECO:0000256" key="1">
    <source>
        <dbReference type="SAM" id="MobiDB-lite"/>
    </source>
</evidence>
<accession>A0A4Z0LZZ6</accession>
<feature type="region of interest" description="Disordered" evidence="1">
    <location>
        <begin position="47"/>
        <end position="104"/>
    </location>
</feature>
<dbReference type="InterPro" id="IPR013783">
    <property type="entry name" value="Ig-like_fold"/>
</dbReference>
<dbReference type="Gene3D" id="2.60.40.10">
    <property type="entry name" value="Immunoglobulins"/>
    <property type="match status" value="1"/>
</dbReference>
<dbReference type="OrthoDB" id="6366673at2"/>
<evidence type="ECO:0000256" key="2">
    <source>
        <dbReference type="SAM" id="SignalP"/>
    </source>
</evidence>
<gene>
    <name evidence="4" type="ORF">E4634_13910</name>
</gene>
<feature type="signal peptide" evidence="2">
    <location>
        <begin position="1"/>
        <end position="36"/>
    </location>
</feature>
<feature type="domain" description="DUF4124" evidence="3">
    <location>
        <begin position="26"/>
        <end position="77"/>
    </location>
</feature>
<protein>
    <submittedName>
        <fullName evidence="4">DUF4124 domain-containing protein</fullName>
    </submittedName>
</protein>